<evidence type="ECO:0000313" key="2">
    <source>
        <dbReference type="EMBL" id="SRX79275.1"/>
    </source>
</evidence>
<dbReference type="InterPro" id="IPR016181">
    <property type="entry name" value="Acyl_CoA_acyltransferase"/>
</dbReference>
<dbReference type="PANTHER" id="PTHR31435:SF10">
    <property type="entry name" value="BSR4717 PROTEIN"/>
    <property type="match status" value="1"/>
</dbReference>
<dbReference type="Pfam" id="PF14542">
    <property type="entry name" value="Acetyltransf_CG"/>
    <property type="match status" value="1"/>
</dbReference>
<protein>
    <recommendedName>
        <fullName evidence="1">N-acetyltransferase domain-containing protein</fullName>
    </recommendedName>
</protein>
<dbReference type="Proteomes" id="UP000252008">
    <property type="component" value="Unassembled WGS sequence"/>
</dbReference>
<name>A0A375YDT1_MYCPF</name>
<gene>
    <name evidence="2" type="ORF">MPP7335_01011</name>
</gene>
<dbReference type="SUPFAM" id="SSF55729">
    <property type="entry name" value="Acyl-CoA N-acyltransferases (Nat)"/>
    <property type="match status" value="1"/>
</dbReference>
<dbReference type="AlphaFoldDB" id="A0A375YDT1"/>
<keyword evidence="3" id="KW-1185">Reference proteome</keyword>
<evidence type="ECO:0000259" key="1">
    <source>
        <dbReference type="PROSITE" id="PS51729"/>
    </source>
</evidence>
<sequence length="110" mass="11850">MSTDKTGAPTEVTAESDRFVISVDGTKAGFTEYLDFGEQRIFPHTVIDDAFGGRGLATILVREALEATRAEGKRIVPVCSMVAGFIDKNPEFKDVTDPVTDEVKGVLAGR</sequence>
<organism evidence="2 3">
    <name type="scientific">Mycolicibacterium parafortuitum</name>
    <name type="common">Mycobacterium parafortuitum</name>
    <dbReference type="NCBI Taxonomy" id="39692"/>
    <lineage>
        <taxon>Bacteria</taxon>
        <taxon>Bacillati</taxon>
        <taxon>Actinomycetota</taxon>
        <taxon>Actinomycetes</taxon>
        <taxon>Mycobacteriales</taxon>
        <taxon>Mycobacteriaceae</taxon>
        <taxon>Mycolicibacterium</taxon>
    </lineage>
</organism>
<dbReference type="EMBL" id="UEGS01000001">
    <property type="protein sequence ID" value="SRX79275.1"/>
    <property type="molecule type" value="Genomic_DNA"/>
</dbReference>
<feature type="domain" description="N-acetyltransferase" evidence="1">
    <location>
        <begin position="11"/>
        <end position="97"/>
    </location>
</feature>
<dbReference type="STRING" id="39692.BST38_08025"/>
<accession>A0A375YDT1</accession>
<reference evidence="2 3" key="1">
    <citation type="submission" date="2018-05" db="EMBL/GenBank/DDBJ databases">
        <authorList>
            <consortium name="IHU Genomes"/>
        </authorList>
    </citation>
    <scope>NUCLEOTIDE SEQUENCE [LARGE SCALE GENOMIC DNA]</scope>
    <source>
        <strain evidence="2 3">P7335</strain>
    </source>
</reference>
<dbReference type="Gene3D" id="3.40.630.30">
    <property type="match status" value="1"/>
</dbReference>
<proteinExistence type="predicted"/>
<dbReference type="RefSeq" id="WP_083142722.1">
    <property type="nucleotide sequence ID" value="NZ_MVID01000004.1"/>
</dbReference>
<dbReference type="InterPro" id="IPR045057">
    <property type="entry name" value="Gcn5-rel_NAT"/>
</dbReference>
<evidence type="ECO:0000313" key="3">
    <source>
        <dbReference type="Proteomes" id="UP000252008"/>
    </source>
</evidence>
<dbReference type="PANTHER" id="PTHR31435">
    <property type="entry name" value="PROTEIN NATD1"/>
    <property type="match status" value="1"/>
</dbReference>
<dbReference type="PROSITE" id="PS51729">
    <property type="entry name" value="GNAT_YJDJ"/>
    <property type="match status" value="1"/>
</dbReference>
<dbReference type="InterPro" id="IPR031165">
    <property type="entry name" value="GNAT_YJDJ"/>
</dbReference>